<dbReference type="PANTHER" id="PTHR43040">
    <property type="entry name" value="RIBONUCLEASE D"/>
    <property type="match status" value="1"/>
</dbReference>
<keyword evidence="2" id="KW-1185">Reference proteome</keyword>
<dbReference type="EMBL" id="ML975479">
    <property type="protein sequence ID" value="KAF1828953.1"/>
    <property type="molecule type" value="Genomic_DNA"/>
</dbReference>
<evidence type="ECO:0008006" key="3">
    <source>
        <dbReference type="Google" id="ProtNLM"/>
    </source>
</evidence>
<dbReference type="Proteomes" id="UP000800040">
    <property type="component" value="Unassembled WGS sequence"/>
</dbReference>
<dbReference type="OrthoDB" id="26838at2759"/>
<accession>A0A6A5K668</accession>
<evidence type="ECO:0000313" key="2">
    <source>
        <dbReference type="Proteomes" id="UP000800040"/>
    </source>
</evidence>
<organism evidence="1 2">
    <name type="scientific">Decorospora gaudefroyi</name>
    <dbReference type="NCBI Taxonomy" id="184978"/>
    <lineage>
        <taxon>Eukaryota</taxon>
        <taxon>Fungi</taxon>
        <taxon>Dikarya</taxon>
        <taxon>Ascomycota</taxon>
        <taxon>Pezizomycotina</taxon>
        <taxon>Dothideomycetes</taxon>
        <taxon>Pleosporomycetidae</taxon>
        <taxon>Pleosporales</taxon>
        <taxon>Pleosporineae</taxon>
        <taxon>Pleosporaceae</taxon>
        <taxon>Decorospora</taxon>
    </lineage>
</organism>
<evidence type="ECO:0000313" key="1">
    <source>
        <dbReference type="EMBL" id="KAF1828953.1"/>
    </source>
</evidence>
<reference evidence="1" key="1">
    <citation type="submission" date="2020-01" db="EMBL/GenBank/DDBJ databases">
        <authorList>
            <consortium name="DOE Joint Genome Institute"/>
            <person name="Haridas S."/>
            <person name="Albert R."/>
            <person name="Binder M."/>
            <person name="Bloem J."/>
            <person name="Labutti K."/>
            <person name="Salamov A."/>
            <person name="Andreopoulos B."/>
            <person name="Baker S.E."/>
            <person name="Barry K."/>
            <person name="Bills G."/>
            <person name="Bluhm B.H."/>
            <person name="Cannon C."/>
            <person name="Castanera R."/>
            <person name="Culley D.E."/>
            <person name="Daum C."/>
            <person name="Ezra D."/>
            <person name="Gonzalez J.B."/>
            <person name="Henrissat B."/>
            <person name="Kuo A."/>
            <person name="Liang C."/>
            <person name="Lipzen A."/>
            <person name="Lutzoni F."/>
            <person name="Magnuson J."/>
            <person name="Mondo S."/>
            <person name="Nolan M."/>
            <person name="Ohm R."/>
            <person name="Pangilinan J."/>
            <person name="Park H.-J."/>
            <person name="Ramirez L."/>
            <person name="Alfaro M."/>
            <person name="Sun H."/>
            <person name="Tritt A."/>
            <person name="Yoshinaga Y."/>
            <person name="Zwiers L.-H."/>
            <person name="Turgeon B.G."/>
            <person name="Goodwin S.B."/>
            <person name="Spatafora J.W."/>
            <person name="Crous P.W."/>
            <person name="Grigoriev I.V."/>
        </authorList>
    </citation>
    <scope>NUCLEOTIDE SEQUENCE</scope>
    <source>
        <strain evidence="1">P77</strain>
    </source>
</reference>
<protein>
    <recommendedName>
        <fullName evidence="3">3'-5' exonuclease domain-containing protein</fullName>
    </recommendedName>
</protein>
<name>A0A6A5K668_9PLEO</name>
<dbReference type="PANTHER" id="PTHR43040:SF1">
    <property type="entry name" value="RIBONUCLEASE D"/>
    <property type="match status" value="1"/>
</dbReference>
<dbReference type="AlphaFoldDB" id="A0A6A5K668"/>
<gene>
    <name evidence="1" type="ORF">BDW02DRAFT_613517</name>
</gene>
<sequence>MALISSETITVQRVATPDALNTLLQSFDGLPNNPASLYLSTTAQSLIVYVAPKRTVSAIGLPYLMEALRQKERSASALRSLLENGPAVKIFFDARKTAKILFDSCTIRLSNPPCTVRAHIHEVQMMELALRQSDTNREWLAGLDRCIARGSDLDIDVHIPDGLGGSKGFDERILHLPILWKKYHDRLLADRNGVGGSFWVACIREATQKRLAVSCGETHRGYGVDSARRAWNRDSIEEERDSWNDDVMMDHIHNGDWLGGAEHWAKFDIL</sequence>
<proteinExistence type="predicted"/>